<name>A0A0V8QBS4_9FIRM</name>
<evidence type="ECO:0000256" key="1">
    <source>
        <dbReference type="SAM" id="Phobius"/>
    </source>
</evidence>
<dbReference type="InterPro" id="IPR010718">
    <property type="entry name" value="DUF1294"/>
</dbReference>
<reference evidence="2 3" key="1">
    <citation type="submission" date="2015-11" db="EMBL/GenBank/DDBJ databases">
        <title>Butyribacter intestini gen. nov., sp. nov., a butyric acid-producing bacterium of the family Lachnospiraceae isolated from the human faeces.</title>
        <authorList>
            <person name="Zou Y."/>
            <person name="Xue W."/>
            <person name="Luo G."/>
            <person name="Lv M."/>
        </authorList>
    </citation>
    <scope>NUCLEOTIDE SEQUENCE [LARGE SCALE GENOMIC DNA]</scope>
    <source>
        <strain evidence="2 3">ACET-33324</strain>
    </source>
</reference>
<dbReference type="AlphaFoldDB" id="A0A0V8QBS4"/>
<dbReference type="GO" id="GO:0003676">
    <property type="term" value="F:nucleic acid binding"/>
    <property type="evidence" value="ECO:0007669"/>
    <property type="project" value="InterPro"/>
</dbReference>
<accession>A0A0V8QBS4</accession>
<gene>
    <name evidence="2" type="ORF">ASU35_14485</name>
</gene>
<dbReference type="PIRSF" id="PIRSF002599">
    <property type="entry name" value="Cold_shock_A"/>
    <property type="match status" value="1"/>
</dbReference>
<dbReference type="Pfam" id="PF06961">
    <property type="entry name" value="DUF1294"/>
    <property type="match status" value="1"/>
</dbReference>
<proteinExistence type="predicted"/>
<evidence type="ECO:0000313" key="3">
    <source>
        <dbReference type="Proteomes" id="UP000054874"/>
    </source>
</evidence>
<keyword evidence="1" id="KW-1133">Transmembrane helix</keyword>
<sequence length="68" mass="7591">MGIDKEKAIHGQWRIPEKTLFGIALLGGSVGSILGMEVFRHKTKHLSFRAGMPAILILQLTAIYLIFR</sequence>
<keyword evidence="3" id="KW-1185">Reference proteome</keyword>
<evidence type="ECO:0008006" key="4">
    <source>
        <dbReference type="Google" id="ProtNLM"/>
    </source>
</evidence>
<dbReference type="OrthoDB" id="1698854at2"/>
<keyword evidence="1" id="KW-0812">Transmembrane</keyword>
<evidence type="ECO:0000313" key="2">
    <source>
        <dbReference type="EMBL" id="KSV57991.1"/>
    </source>
</evidence>
<feature type="transmembrane region" description="Helical" evidence="1">
    <location>
        <begin position="20"/>
        <end position="39"/>
    </location>
</feature>
<keyword evidence="1" id="KW-0472">Membrane</keyword>
<dbReference type="STRING" id="290052.ASU35_14485"/>
<dbReference type="Proteomes" id="UP000054874">
    <property type="component" value="Unassembled WGS sequence"/>
</dbReference>
<protein>
    <recommendedName>
        <fullName evidence="4">DUF1294 domain-containing protein</fullName>
    </recommendedName>
</protein>
<organism evidence="2 3">
    <name type="scientific">Acetivibrio ethanolgignens</name>
    <dbReference type="NCBI Taxonomy" id="290052"/>
    <lineage>
        <taxon>Bacteria</taxon>
        <taxon>Bacillati</taxon>
        <taxon>Bacillota</taxon>
        <taxon>Clostridia</taxon>
        <taxon>Eubacteriales</taxon>
        <taxon>Oscillospiraceae</taxon>
        <taxon>Acetivibrio</taxon>
    </lineage>
</organism>
<dbReference type="EMBL" id="LNAM01000190">
    <property type="protein sequence ID" value="KSV57991.1"/>
    <property type="molecule type" value="Genomic_DNA"/>
</dbReference>
<dbReference type="InterPro" id="IPR012156">
    <property type="entry name" value="Cold_shock_CspA"/>
</dbReference>
<feature type="transmembrane region" description="Helical" evidence="1">
    <location>
        <begin position="46"/>
        <end position="67"/>
    </location>
</feature>
<comment type="caution">
    <text evidence="2">The sequence shown here is derived from an EMBL/GenBank/DDBJ whole genome shotgun (WGS) entry which is preliminary data.</text>
</comment>